<dbReference type="InterPro" id="IPR011992">
    <property type="entry name" value="EF-hand-dom_pair"/>
</dbReference>
<accession>A0A418AYK1</accession>
<dbReference type="PROSITE" id="PS50222">
    <property type="entry name" value="EF_HAND_2"/>
    <property type="match status" value="2"/>
</dbReference>
<feature type="compositionally biased region" description="Basic and acidic residues" evidence="2">
    <location>
        <begin position="130"/>
        <end position="140"/>
    </location>
</feature>
<name>A0A418AYK1_9STRA</name>
<feature type="region of interest" description="Disordered" evidence="2">
    <location>
        <begin position="239"/>
        <end position="285"/>
    </location>
</feature>
<evidence type="ECO:0000259" key="3">
    <source>
        <dbReference type="PROSITE" id="PS50222"/>
    </source>
</evidence>
<evidence type="ECO:0000313" key="4">
    <source>
        <dbReference type="EMBL" id="RHY30718.1"/>
    </source>
</evidence>
<dbReference type="InterPro" id="IPR002048">
    <property type="entry name" value="EF_hand_dom"/>
</dbReference>
<keyword evidence="1" id="KW-0106">Calcium</keyword>
<dbReference type="CDD" id="cd00051">
    <property type="entry name" value="EFh"/>
    <property type="match status" value="1"/>
</dbReference>
<gene>
    <name evidence="4" type="ORF">DYB32_004076</name>
</gene>
<protein>
    <recommendedName>
        <fullName evidence="3">EF-hand domain-containing protein</fullName>
    </recommendedName>
</protein>
<dbReference type="EMBL" id="QUSY01000282">
    <property type="protein sequence ID" value="RHY30718.1"/>
    <property type="molecule type" value="Genomic_DNA"/>
</dbReference>
<organism evidence="4 5">
    <name type="scientific">Aphanomyces invadans</name>
    <dbReference type="NCBI Taxonomy" id="157072"/>
    <lineage>
        <taxon>Eukaryota</taxon>
        <taxon>Sar</taxon>
        <taxon>Stramenopiles</taxon>
        <taxon>Oomycota</taxon>
        <taxon>Saprolegniomycetes</taxon>
        <taxon>Saprolegniales</taxon>
        <taxon>Verrucalvaceae</taxon>
        <taxon>Aphanomyces</taxon>
    </lineage>
</organism>
<reference evidence="4 5" key="1">
    <citation type="submission" date="2018-08" db="EMBL/GenBank/DDBJ databases">
        <title>Aphanomyces genome sequencing and annotation.</title>
        <authorList>
            <person name="Minardi D."/>
            <person name="Oidtmann B."/>
            <person name="Van Der Giezen M."/>
            <person name="Studholme D.J."/>
        </authorList>
    </citation>
    <scope>NUCLEOTIDE SEQUENCE [LARGE SCALE GENOMIC DNA]</scope>
    <source>
        <strain evidence="4 5">NJM0002</strain>
    </source>
</reference>
<evidence type="ECO:0000256" key="2">
    <source>
        <dbReference type="SAM" id="MobiDB-lite"/>
    </source>
</evidence>
<sequence>MRRGTVRVEYCPILDQVVVLEGEPTSPRLCRQRCAQHQDRRSLKSRTSLPPSPPVLQSICIPFVSTAAKAPLHPITLSSRSPRQQQSRPLTSIIDTRARPVPTCRSPRIIRPPLPESPSPSRAPHMSDQPSREDESETKNHNKELLWLHHRWFIKHGKPSNMKDERARMVLMRRWFEFLDTDGSGEIGLNELEDPLVSVGLAKCRLDVRQLIQTVDDSDNGEVNFDEFLSMMRGKKKVAAKTRPPLSAPKPKAAASGAPSPGSDDSCQPSHTAAQSPTHGGAEDEEANSVVRLFAGTAMQGKLGDMTLPFPILITAYRRRMLLNAHMAPLDCDRSQGHSVLTALEVTRREAAIQEEEDAIMREKQRQRRTSISHLVGDVLRREDVVKPTNVGLKAAVLDEVTDTNVRAPGAPRQRLRLPDLFD</sequence>
<feature type="domain" description="EF-hand" evidence="3">
    <location>
        <begin position="167"/>
        <end position="202"/>
    </location>
</feature>
<dbReference type="Pfam" id="PF13499">
    <property type="entry name" value="EF-hand_7"/>
    <property type="match status" value="1"/>
</dbReference>
<dbReference type="VEuPathDB" id="FungiDB:H310_14452"/>
<feature type="domain" description="EF-hand" evidence="3">
    <location>
        <begin position="203"/>
        <end position="238"/>
    </location>
</feature>
<comment type="caution">
    <text evidence="4">The sequence shown here is derived from an EMBL/GenBank/DDBJ whole genome shotgun (WGS) entry which is preliminary data.</text>
</comment>
<dbReference type="InterPro" id="IPR018247">
    <property type="entry name" value="EF_Hand_1_Ca_BS"/>
</dbReference>
<dbReference type="AlphaFoldDB" id="A0A418AYK1"/>
<dbReference type="GO" id="GO:0005509">
    <property type="term" value="F:calcium ion binding"/>
    <property type="evidence" value="ECO:0007669"/>
    <property type="project" value="InterPro"/>
</dbReference>
<dbReference type="SUPFAM" id="SSF47473">
    <property type="entry name" value="EF-hand"/>
    <property type="match status" value="1"/>
</dbReference>
<dbReference type="Proteomes" id="UP000285060">
    <property type="component" value="Unassembled WGS sequence"/>
</dbReference>
<dbReference type="SMART" id="SM00054">
    <property type="entry name" value="EFh"/>
    <property type="match status" value="2"/>
</dbReference>
<feature type="compositionally biased region" description="Polar residues" evidence="2">
    <location>
        <begin position="267"/>
        <end position="278"/>
    </location>
</feature>
<feature type="region of interest" description="Disordered" evidence="2">
    <location>
        <begin position="74"/>
        <end position="140"/>
    </location>
</feature>
<dbReference type="Gene3D" id="1.10.238.10">
    <property type="entry name" value="EF-hand"/>
    <property type="match status" value="1"/>
</dbReference>
<proteinExistence type="predicted"/>
<feature type="compositionally biased region" description="Low complexity" evidence="2">
    <location>
        <begin position="76"/>
        <end position="92"/>
    </location>
</feature>
<evidence type="ECO:0000256" key="1">
    <source>
        <dbReference type="ARBA" id="ARBA00022837"/>
    </source>
</evidence>
<dbReference type="PROSITE" id="PS00018">
    <property type="entry name" value="EF_HAND_1"/>
    <property type="match status" value="2"/>
</dbReference>
<keyword evidence="5" id="KW-1185">Reference proteome</keyword>
<evidence type="ECO:0000313" key="5">
    <source>
        <dbReference type="Proteomes" id="UP000285060"/>
    </source>
</evidence>
<feature type="compositionally biased region" description="Low complexity" evidence="2">
    <location>
        <begin position="249"/>
        <end position="266"/>
    </location>
</feature>